<comment type="catalytic activity">
    <reaction evidence="1">
        <text>2 a phenolic donor + H2O2 = 2 a phenolic radical donor + 2 H2O</text>
        <dbReference type="Rhea" id="RHEA:56136"/>
        <dbReference type="ChEBI" id="CHEBI:15377"/>
        <dbReference type="ChEBI" id="CHEBI:16240"/>
        <dbReference type="ChEBI" id="CHEBI:139520"/>
        <dbReference type="ChEBI" id="CHEBI:139521"/>
        <dbReference type="EC" id="1.11.1.7"/>
    </reaction>
</comment>
<accession>A0A7J7LFR9</accession>
<dbReference type="GO" id="GO:0140825">
    <property type="term" value="F:lactoperoxidase activity"/>
    <property type="evidence" value="ECO:0007669"/>
    <property type="project" value="UniProtKB-EC"/>
</dbReference>
<dbReference type="InterPro" id="IPR002016">
    <property type="entry name" value="Haem_peroxidase"/>
</dbReference>
<comment type="caution">
    <text evidence="21">The sequence shown here is derived from an EMBL/GenBank/DDBJ whole genome shotgun (WGS) entry which is preliminary data.</text>
</comment>
<evidence type="ECO:0000313" key="21">
    <source>
        <dbReference type="EMBL" id="KAF6141485.1"/>
    </source>
</evidence>
<protein>
    <recommendedName>
        <fullName evidence="4">peroxidase</fullName>
        <ecNumber evidence="4">1.11.1.7</ecNumber>
    </recommendedName>
</protein>
<feature type="binding site" evidence="16">
    <location>
        <position position="388"/>
    </location>
    <ligand>
        <name>Ca(2+)</name>
        <dbReference type="ChEBI" id="CHEBI:29108"/>
        <label>1</label>
    </ligand>
</feature>
<comment type="function">
    <text evidence="2">Removal of H(2)O(2), oxidation of toxic reductants, biosynthesis and degradation of lignin, suberization, auxin catabolism, response to environmental stresses such as wounding, pathogen attack and oxidative stress. These functions might be dependent on each isozyme/isoform in each plant tissue.</text>
</comment>
<feature type="binding site" evidence="15">
    <location>
        <position position="477"/>
    </location>
    <ligand>
        <name>substrate</name>
    </ligand>
</feature>
<evidence type="ECO:0000256" key="6">
    <source>
        <dbReference type="ARBA" id="ARBA00022559"/>
    </source>
</evidence>
<dbReference type="CDD" id="cd00693">
    <property type="entry name" value="secretory_peroxidase"/>
    <property type="match status" value="2"/>
</dbReference>
<evidence type="ECO:0000256" key="3">
    <source>
        <dbReference type="ARBA" id="ARBA00006873"/>
    </source>
</evidence>
<feature type="binding site" evidence="16">
    <location>
        <position position="559"/>
    </location>
    <ligand>
        <name>Ca(2+)</name>
        <dbReference type="ChEBI" id="CHEBI:29108"/>
        <label>2</label>
    </ligand>
</feature>
<dbReference type="InterPro" id="IPR010255">
    <property type="entry name" value="Haem_peroxidase_sf"/>
</dbReference>
<dbReference type="Gene3D" id="1.10.520.10">
    <property type="match status" value="2"/>
</dbReference>
<dbReference type="InterPro" id="IPR000823">
    <property type="entry name" value="Peroxidase_pln"/>
</dbReference>
<sequence>MKMKTKHLLLLCYIVISVFVFCEGGTLVKNFYRDSCPDAESTIKTLIESNVNSNLELPAKLLRLHFHDCFVRGCEGSVLLNGTTDSPAEKDDPTNINLAGFDVIEQVKAEIEILCPEIVSCADILALAARDSVSLQLGSPLWEVLTGRRDGIVSLGSEVNSNLPLGFMNFTQLKETFANKGFTVHELVVLSGGHTIGVGHCATFSNRLYNFTGIGDADPSLDPTYADFLRTKCTSLTDFAPSVDMDPGSGKSFDSSYYANLKLNKGLFVSDAALLTNNGASKTVDELLDLQDFLTEFSQAMKRMSAIEVLTGTDGEIRKKCSVVNSAATASSKLVFRGTLKKKFYRDSCPDAESTIKTLIESNVNSNPELPAKLLRLHFHDCFVRGCDGSVLLNGTTNSPAEKDDPTNINLAGFDVIEQVKAEIEILCPEIVSCADILALAARDSVSLKLGSPLWEVLTGRRDGIVSLGSEVNSNLPLGSMNFTQLKETFANKGLTVHELVVLSGGHTIGVGHCATFSNRLYNFTGIGDADPSLDPTYADFLRTKCTSLTDFAPSVDMDPGSGQSFDSSYYANLKLNKGLFVSDAALLTNKGASKTVDELLDLQDFLTEFSQAMKRMSAIGVLTGTDGEIRKKCSVVNSAATTLSKLVFSE</sequence>
<dbReference type="EMBL" id="JACGCM010002325">
    <property type="protein sequence ID" value="KAF6141485.1"/>
    <property type="molecule type" value="Genomic_DNA"/>
</dbReference>
<feature type="domain" description="Plant heme peroxidase family profile" evidence="20">
    <location>
        <begin position="26"/>
        <end position="325"/>
    </location>
</feature>
<dbReference type="Pfam" id="PF00141">
    <property type="entry name" value="peroxidase"/>
    <property type="match status" value="2"/>
</dbReference>
<dbReference type="GO" id="GO:0006979">
    <property type="term" value="P:response to oxidative stress"/>
    <property type="evidence" value="ECO:0007669"/>
    <property type="project" value="InterPro"/>
</dbReference>
<dbReference type="SUPFAM" id="SSF48113">
    <property type="entry name" value="Heme-dependent peroxidases"/>
    <property type="match status" value="2"/>
</dbReference>
<feature type="disulfide bond" evidence="18">
    <location>
        <begin position="434"/>
        <end position="634"/>
    </location>
</feature>
<evidence type="ECO:0000256" key="18">
    <source>
        <dbReference type="PIRSR" id="PIRSR600823-5"/>
    </source>
</evidence>
<evidence type="ECO:0000256" key="2">
    <source>
        <dbReference type="ARBA" id="ARBA00002322"/>
    </source>
</evidence>
<evidence type="ECO:0000313" key="22">
    <source>
        <dbReference type="Proteomes" id="UP000541444"/>
    </source>
</evidence>
<keyword evidence="12" id="KW-0325">Glycoprotein</keyword>
<feature type="binding site" evidence="16">
    <location>
        <position position="508"/>
    </location>
    <ligand>
        <name>Ca(2+)</name>
        <dbReference type="ChEBI" id="CHEBI:29108"/>
        <label>2</label>
    </ligand>
</feature>
<dbReference type="GO" id="GO:0042744">
    <property type="term" value="P:hydrogen peroxide catabolic process"/>
    <property type="evidence" value="ECO:0007669"/>
    <property type="project" value="UniProtKB-KW"/>
</dbReference>
<dbReference type="Proteomes" id="UP000541444">
    <property type="component" value="Unassembled WGS sequence"/>
</dbReference>
<keyword evidence="9" id="KW-0560">Oxidoreductase</keyword>
<feature type="disulfide bond" evidence="18">
    <location>
        <begin position="514"/>
        <end position="546"/>
    </location>
</feature>
<evidence type="ECO:0000256" key="14">
    <source>
        <dbReference type="PIRSR" id="PIRSR600823-1"/>
    </source>
</evidence>
<feature type="disulfide bond" evidence="18">
    <location>
        <begin position="349"/>
        <end position="428"/>
    </location>
</feature>
<dbReference type="OrthoDB" id="2113341at2759"/>
<dbReference type="Gene3D" id="1.10.420.10">
    <property type="entry name" value="Peroxidase, domain 2"/>
    <property type="match status" value="2"/>
</dbReference>
<dbReference type="FunFam" id="1.10.420.10:FF:000008">
    <property type="entry name" value="Peroxidase"/>
    <property type="match status" value="2"/>
</dbReference>
<feature type="site" description="Transition state stabilizer" evidence="17">
    <location>
        <position position="376"/>
    </location>
</feature>
<feature type="binding site" description="axial binding residue" evidence="16">
    <location>
        <position position="507"/>
    </location>
    <ligand>
        <name>heme b</name>
        <dbReference type="ChEBI" id="CHEBI:60344"/>
    </ligand>
    <ligandPart>
        <name>Fe</name>
        <dbReference type="ChEBI" id="CHEBI:18248"/>
    </ligandPart>
</feature>
<feature type="active site" description="Proton acceptor" evidence="14">
    <location>
        <position position="380"/>
    </location>
</feature>
<organism evidence="21 22">
    <name type="scientific">Kingdonia uniflora</name>
    <dbReference type="NCBI Taxonomy" id="39325"/>
    <lineage>
        <taxon>Eukaryota</taxon>
        <taxon>Viridiplantae</taxon>
        <taxon>Streptophyta</taxon>
        <taxon>Embryophyta</taxon>
        <taxon>Tracheophyta</taxon>
        <taxon>Spermatophyta</taxon>
        <taxon>Magnoliopsida</taxon>
        <taxon>Ranunculales</taxon>
        <taxon>Circaeasteraceae</taxon>
        <taxon>Kingdonia</taxon>
    </lineage>
</organism>
<keyword evidence="11 18" id="KW-1015">Disulfide bond</keyword>
<keyword evidence="16" id="KW-0106">Calcium</keyword>
<evidence type="ECO:0000256" key="16">
    <source>
        <dbReference type="PIRSR" id="PIRSR600823-3"/>
    </source>
</evidence>
<feature type="binding site" evidence="16">
    <location>
        <position position="402"/>
    </location>
    <ligand>
        <name>Ca(2+)</name>
        <dbReference type="ChEBI" id="CHEBI:29108"/>
        <label>1</label>
    </ligand>
</feature>
<evidence type="ECO:0000256" key="1">
    <source>
        <dbReference type="ARBA" id="ARBA00000189"/>
    </source>
</evidence>
<proteinExistence type="inferred from homology"/>
<feature type="disulfide bond" evidence="18">
    <location>
        <begin position="382"/>
        <end position="387"/>
    </location>
</feature>
<feature type="binding site" evidence="16">
    <location>
        <position position="390"/>
    </location>
    <ligand>
        <name>Ca(2+)</name>
        <dbReference type="ChEBI" id="CHEBI:29108"/>
        <label>1</label>
    </ligand>
</feature>
<dbReference type="PRINTS" id="PR00458">
    <property type="entry name" value="PEROXIDASE"/>
</dbReference>
<evidence type="ECO:0000256" key="7">
    <source>
        <dbReference type="ARBA" id="ARBA00022617"/>
    </source>
</evidence>
<keyword evidence="22" id="KW-1185">Reference proteome</keyword>
<dbReference type="InterPro" id="IPR033905">
    <property type="entry name" value="Secretory_peroxidase"/>
</dbReference>
<evidence type="ECO:0000256" key="9">
    <source>
        <dbReference type="ARBA" id="ARBA00023002"/>
    </source>
</evidence>
<reference evidence="21 22" key="1">
    <citation type="journal article" date="2020" name="IScience">
        <title>Genome Sequencing of the Endangered Kingdonia uniflora (Circaeasteraceae, Ranunculales) Reveals Potential Mechanisms of Evolutionary Specialization.</title>
        <authorList>
            <person name="Sun Y."/>
            <person name="Deng T."/>
            <person name="Zhang A."/>
            <person name="Moore M.J."/>
            <person name="Landis J.B."/>
            <person name="Lin N."/>
            <person name="Zhang H."/>
            <person name="Zhang X."/>
            <person name="Huang J."/>
            <person name="Zhang X."/>
            <person name="Sun H."/>
            <person name="Wang H."/>
        </authorList>
    </citation>
    <scope>NUCLEOTIDE SEQUENCE [LARGE SCALE GENOMIC DNA]</scope>
    <source>
        <strain evidence="21">TB1705</strain>
        <tissue evidence="21">Leaf</tissue>
    </source>
</reference>
<dbReference type="InterPro" id="IPR019793">
    <property type="entry name" value="Peroxidases_heam-ligand_BS"/>
</dbReference>
<dbReference type="PROSITE" id="PS50873">
    <property type="entry name" value="PEROXIDASE_4"/>
    <property type="match status" value="2"/>
</dbReference>
<evidence type="ECO:0000256" key="12">
    <source>
        <dbReference type="ARBA" id="ARBA00023180"/>
    </source>
</evidence>
<feature type="domain" description="Plant heme peroxidase family profile" evidence="20">
    <location>
        <begin position="339"/>
        <end position="638"/>
    </location>
</feature>
<evidence type="ECO:0000259" key="20">
    <source>
        <dbReference type="PROSITE" id="PS50873"/>
    </source>
</evidence>
<comment type="cofactor">
    <cofactor evidence="16">
        <name>heme b</name>
        <dbReference type="ChEBI" id="CHEBI:60344"/>
    </cofactor>
    <text evidence="16">Binds 1 heme b (iron(II)-protoporphyrin IX) group per subunit.</text>
</comment>
<feature type="chain" id="PRO_5029745169" description="peroxidase" evidence="19">
    <location>
        <begin position="25"/>
        <end position="651"/>
    </location>
</feature>
<keyword evidence="10 16" id="KW-0408">Iron</keyword>
<evidence type="ECO:0000256" key="17">
    <source>
        <dbReference type="PIRSR" id="PIRSR600823-4"/>
    </source>
</evidence>
<evidence type="ECO:0000256" key="15">
    <source>
        <dbReference type="PIRSR" id="PIRSR600823-2"/>
    </source>
</evidence>
<keyword evidence="7" id="KW-0349">Heme</keyword>
<comment type="cofactor">
    <cofactor evidence="16">
        <name>Ca(2+)</name>
        <dbReference type="ChEBI" id="CHEBI:29108"/>
    </cofactor>
    <text evidence="16">Binds 2 calcium ions per subunit.</text>
</comment>
<evidence type="ECO:0000256" key="19">
    <source>
        <dbReference type="SAM" id="SignalP"/>
    </source>
</evidence>
<dbReference type="EC" id="1.11.1.7" evidence="4"/>
<dbReference type="GO" id="GO:0020037">
    <property type="term" value="F:heme binding"/>
    <property type="evidence" value="ECO:0007669"/>
    <property type="project" value="InterPro"/>
</dbReference>
<gene>
    <name evidence="21" type="ORF">GIB67_000866</name>
</gene>
<dbReference type="GO" id="GO:0046872">
    <property type="term" value="F:metal ion binding"/>
    <property type="evidence" value="ECO:0007669"/>
    <property type="project" value="UniProtKB-KW"/>
</dbReference>
<dbReference type="FunFam" id="1.10.520.10:FF:000008">
    <property type="entry name" value="Peroxidase"/>
    <property type="match status" value="2"/>
</dbReference>
<dbReference type="PANTHER" id="PTHR31235">
    <property type="entry name" value="PEROXIDASE 25-RELATED"/>
    <property type="match status" value="1"/>
</dbReference>
<evidence type="ECO:0000256" key="4">
    <source>
        <dbReference type="ARBA" id="ARBA00012313"/>
    </source>
</evidence>
<feature type="binding site" evidence="16">
    <location>
        <position position="384"/>
    </location>
    <ligand>
        <name>Ca(2+)</name>
        <dbReference type="ChEBI" id="CHEBI:29108"/>
        <label>1</label>
    </ligand>
</feature>
<comment type="similarity">
    <text evidence="3">Belongs to the peroxidase family. Ascorbate peroxidase subfamily.</text>
</comment>
<feature type="binding site" evidence="16">
    <location>
        <position position="381"/>
    </location>
    <ligand>
        <name>Ca(2+)</name>
        <dbReference type="ChEBI" id="CHEBI:29108"/>
        <label>1</label>
    </ligand>
</feature>
<dbReference type="PRINTS" id="PR00461">
    <property type="entry name" value="PLPEROXIDASE"/>
</dbReference>
<evidence type="ECO:0000256" key="10">
    <source>
        <dbReference type="ARBA" id="ARBA00023004"/>
    </source>
</evidence>
<evidence type="ECO:0000256" key="5">
    <source>
        <dbReference type="ARBA" id="ARBA00022525"/>
    </source>
</evidence>
<name>A0A7J7LFR9_9MAGN</name>
<feature type="signal peptide" evidence="19">
    <location>
        <begin position="1"/>
        <end position="24"/>
    </location>
</feature>
<keyword evidence="5" id="KW-0964">Secreted</keyword>
<evidence type="ECO:0000256" key="13">
    <source>
        <dbReference type="ARBA" id="ARBA00023324"/>
    </source>
</evidence>
<keyword evidence="19" id="KW-0732">Signal</keyword>
<feature type="binding site" evidence="16">
    <location>
        <position position="567"/>
    </location>
    <ligand>
        <name>Ca(2+)</name>
        <dbReference type="ChEBI" id="CHEBI:29108"/>
        <label>2</label>
    </ligand>
</feature>
<evidence type="ECO:0000256" key="8">
    <source>
        <dbReference type="ARBA" id="ARBA00022723"/>
    </source>
</evidence>
<feature type="binding site" evidence="16">
    <location>
        <position position="386"/>
    </location>
    <ligand>
        <name>Ca(2+)</name>
        <dbReference type="ChEBI" id="CHEBI:29108"/>
        <label>1</label>
    </ligand>
</feature>
<dbReference type="PROSITE" id="PS00435">
    <property type="entry name" value="PEROXIDASE_1"/>
    <property type="match status" value="2"/>
</dbReference>
<keyword evidence="8 16" id="KW-0479">Metal-binding</keyword>
<keyword evidence="13" id="KW-0376">Hydrogen peroxide</keyword>
<dbReference type="AlphaFoldDB" id="A0A7J7LFR9"/>
<keyword evidence="6" id="KW-0575">Peroxidase</keyword>
<evidence type="ECO:0000256" key="11">
    <source>
        <dbReference type="ARBA" id="ARBA00023157"/>
    </source>
</evidence>